<reference evidence="6 7" key="1">
    <citation type="journal article" date="2016" name="PLoS ONE">
        <title>Sequence Assembly of Yarrowia lipolytica Strain W29/CLIB89 Shows Transposable Element Diversity.</title>
        <authorList>
            <person name="Magnan C."/>
            <person name="Yu J."/>
            <person name="Chang I."/>
            <person name="Jahn E."/>
            <person name="Kanomata Y."/>
            <person name="Wu J."/>
            <person name="Zeller M."/>
            <person name="Oakes M."/>
            <person name="Baldi P."/>
            <person name="Sandmeyer S."/>
        </authorList>
    </citation>
    <scope>NUCLEOTIDE SEQUENCE [LARGE SCALE GENOMIC DNA]</scope>
    <source>
        <strain evidence="7">CLIB89(W29)</strain>
    </source>
</reference>
<dbReference type="eggNOG" id="KOG1824">
    <property type="taxonomic scope" value="Eukaryota"/>
</dbReference>
<dbReference type="AlphaFoldDB" id="A0A1D8NFB1"/>
<name>A0A1D8NFB1_YARLL</name>
<dbReference type="InterPro" id="IPR039852">
    <property type="entry name" value="CAND1/CAND2"/>
</dbReference>
<proteinExistence type="inferred from homology"/>
<accession>A0A1D8NFB1</accession>
<dbReference type="SUPFAM" id="SSF48371">
    <property type="entry name" value="ARM repeat"/>
    <property type="match status" value="1"/>
</dbReference>
<gene>
    <name evidence="6" type="ORF">YALI1_D24770g</name>
</gene>
<dbReference type="InterPro" id="IPR016024">
    <property type="entry name" value="ARM-type_fold"/>
</dbReference>
<evidence type="ECO:0000256" key="1">
    <source>
        <dbReference type="ARBA" id="ARBA00007657"/>
    </source>
</evidence>
<dbReference type="Pfam" id="PF08623">
    <property type="entry name" value="TIP120"/>
    <property type="match status" value="1"/>
</dbReference>
<dbReference type="EMBL" id="CP017556">
    <property type="protein sequence ID" value="AOW04322.1"/>
    <property type="molecule type" value="Genomic_DNA"/>
</dbReference>
<feature type="region of interest" description="Disordered" evidence="4">
    <location>
        <begin position="320"/>
        <end position="355"/>
    </location>
</feature>
<feature type="domain" description="TATA-binding protein interacting (TIP20)" evidence="5">
    <location>
        <begin position="1010"/>
        <end position="1195"/>
    </location>
</feature>
<comment type="similarity">
    <text evidence="1">Belongs to the CAND family.</text>
</comment>
<dbReference type="VEuPathDB" id="FungiDB:YALI1_D24770g"/>
<dbReference type="GeneID" id="2911170"/>
<dbReference type="GO" id="GO:0010265">
    <property type="term" value="P:SCF complex assembly"/>
    <property type="evidence" value="ECO:0007669"/>
    <property type="project" value="InterPro"/>
</dbReference>
<dbReference type="VEuPathDB" id="FungiDB:YALI0_D19536g"/>
<dbReference type="KEGG" id="yli:2911170"/>
<evidence type="ECO:0000256" key="4">
    <source>
        <dbReference type="SAM" id="MobiDB-lite"/>
    </source>
</evidence>
<dbReference type="PANTHER" id="PTHR12696">
    <property type="entry name" value="TIP120"/>
    <property type="match status" value="1"/>
</dbReference>
<evidence type="ECO:0000256" key="2">
    <source>
        <dbReference type="ARBA" id="ARBA00022737"/>
    </source>
</evidence>
<sequence>MTDSSLFIREQLEKIQSFDADLRFMALSDMSSVVSGPDFVSVVATDSRLVDRMLTAVIEKLNDPISEVQNQSVRCMEVLIRQVSETQINFVIQTLIDSDSHSVGKKADAGIESNITCTALKAIVGKLEASSRNARLLARLLIPWMTKPVSASSVDIVDIGIDFVRRFGSSLTAEEIATLKTHFVGLLKSPEPMIQKRAVLGLSALARYLSTPEFDSLVQHCIGMLPKQPKIVVTLIGSLVSGEPAKFAPYAPATFPLVFDCLQLDLEEDPDEDNSQLLELREVTLYSLEGFLKLPQAIVTTFVEKLVEASRKFIVYDPNFIDDDDDDENMDEDDDEDEDDDDDDDDEFDSYSDDEDQSWKLRRYAAKLADSIVKNCAQTIISLVYASLYPCILKRLAQERETTVVVALLDTLGSIVVYSGVSGARSRVRRGSDASMRVVENDPIEKLDATRTKLIQMTSKWLTQQATAPLAAFVYRSLAQTLEAHVLEVIPVLHNAVIDGKHAQTTLLADALEISQIAVSKTDWSDFTDQYLAQIQDLIQAGLKDTFFKVPVAAIDLVMCLMGVNPEFKPRDAIEALILDFASSTAIDSEIRVRAISCLGKLNDGQESHAILLKSLENETFRLAAIGAVRDLVERDRVTRGEFASHVVSQLVTLLRQSQRLLRLSALETLKEMSASSVVDTTSAEHVISSFLNNGSRDIDDLQLVALEIDVIANLFSLVSSNDKLVQPVIELPLNHIHVTSELLADSFVNFYAQITSLRTDLRHVIYEQLLRACDSGHKGISTQIIGFVCAGDDQLTNTYISRASEAGGASSESRASDLLILGYIGAAKALPISPELFAPHLTGSDEVIRYASAVALGNCARANPNFLTYTLSLLNQVTYLALVALREYIKSSTSDPEPLFSRLFDISEMDDNIQSVVSECVGRICVRHEAYVGDLKKRLGDPNSVTQAIVLSSLRYIFGQVSSSEDVPEDLHSVPRDLVTLVDNVKQDNTVELSLTCLNAILHNAPTLALPILPALVSTLITHTYVNADLIRQVQMGPFKLKVDDGLSLRKTTYDSVLSLLSNIDAKSLTAHLPSQQLLALFERLLAGLSDEHNIQILSLVCIPKAVAVDISLLGAHIDVGEGTKPAVNVLTTTLTGLLNKEVKESAIKQEFEKKNEIQRNVLRCVGSITTLLDDAPVQPLTDVELNSWTEFGHFVERFK</sequence>
<dbReference type="InterPro" id="IPR011989">
    <property type="entry name" value="ARM-like"/>
</dbReference>
<organism evidence="6 7">
    <name type="scientific">Yarrowia lipolytica</name>
    <name type="common">Candida lipolytica</name>
    <dbReference type="NCBI Taxonomy" id="4952"/>
    <lineage>
        <taxon>Eukaryota</taxon>
        <taxon>Fungi</taxon>
        <taxon>Dikarya</taxon>
        <taxon>Ascomycota</taxon>
        <taxon>Saccharomycotina</taxon>
        <taxon>Dipodascomycetes</taxon>
        <taxon>Dipodascales</taxon>
        <taxon>Dipodascales incertae sedis</taxon>
        <taxon>Yarrowia</taxon>
    </lineage>
</organism>
<dbReference type="RefSeq" id="XP_503036.3">
    <property type="nucleotide sequence ID" value="XM_503036.3"/>
</dbReference>
<evidence type="ECO:0000256" key="3">
    <source>
        <dbReference type="ARBA" id="ARBA00022786"/>
    </source>
</evidence>
<evidence type="ECO:0000259" key="5">
    <source>
        <dbReference type="Pfam" id="PF08623"/>
    </source>
</evidence>
<evidence type="ECO:0000313" key="6">
    <source>
        <dbReference type="EMBL" id="AOW04322.1"/>
    </source>
</evidence>
<dbReference type="Gene3D" id="1.25.10.10">
    <property type="entry name" value="Leucine-rich Repeat Variant"/>
    <property type="match status" value="1"/>
</dbReference>
<dbReference type="InterPro" id="IPR013932">
    <property type="entry name" value="TATA-bd_TIP120"/>
</dbReference>
<dbReference type="Proteomes" id="UP000182444">
    <property type="component" value="Chromosome 1D"/>
</dbReference>
<keyword evidence="2" id="KW-0677">Repeat</keyword>
<protein>
    <recommendedName>
        <fullName evidence="5">TATA-binding protein interacting (TIP20) domain-containing protein</fullName>
    </recommendedName>
</protein>
<keyword evidence="3" id="KW-0833">Ubl conjugation pathway</keyword>
<evidence type="ECO:0000313" key="7">
    <source>
        <dbReference type="Proteomes" id="UP000182444"/>
    </source>
</evidence>